<proteinExistence type="predicted"/>
<organism evidence="1">
    <name type="scientific">Telmatobacter sp. DSM 110680</name>
    <dbReference type="NCBI Taxonomy" id="3036704"/>
    <lineage>
        <taxon>Bacteria</taxon>
        <taxon>Pseudomonadati</taxon>
        <taxon>Acidobacteriota</taxon>
        <taxon>Terriglobia</taxon>
        <taxon>Terriglobales</taxon>
        <taxon>Acidobacteriaceae</taxon>
        <taxon>Telmatobacter</taxon>
    </lineage>
</organism>
<sequence length="312" mass="35773">MAISSLIRKFYEKNPDFPLRKSLRALYWCWRESPGRLYRNFRPVNSTRPLRCNPAAQTEIHTLTCHKHVFMYITAIKSLLRFVADIAVVVHDDGSLTPEDIAIIERHIDGIKVIRRRDADEIVGKLLASYPKTMRYRSEVINSLELTDHALLAGKERLIISNSDTLFLQRPDELLRWIADDDCSVLCVYEEAPVQQAEFLTRVGSWFPPHLTFALVCLRKDLVEPAGMEETISRFNQTDSPWFIGQNTLPVLLGNKVSASDLKFLDQQLYQASAEFSDGAVFRHYWTSIARLRPQYFADAAKVIAELKSAVE</sequence>
<dbReference type="AlphaFoldDB" id="A0AAU7DMU2"/>
<evidence type="ECO:0008006" key="2">
    <source>
        <dbReference type="Google" id="ProtNLM"/>
    </source>
</evidence>
<accession>A0AAU7DMU2</accession>
<dbReference type="SUPFAM" id="SSF53448">
    <property type="entry name" value="Nucleotide-diphospho-sugar transferases"/>
    <property type="match status" value="1"/>
</dbReference>
<name>A0AAU7DMU2_9BACT</name>
<protein>
    <recommendedName>
        <fullName evidence="2">Glycosyl transferase family 2</fullName>
    </recommendedName>
</protein>
<reference evidence="1" key="1">
    <citation type="submission" date="2023-03" db="EMBL/GenBank/DDBJ databases">
        <title>Edaphobacter sp.</title>
        <authorList>
            <person name="Huber K.J."/>
            <person name="Papendorf J."/>
            <person name="Pilke C."/>
            <person name="Bunk B."/>
            <person name="Sproeer C."/>
            <person name="Pester M."/>
        </authorList>
    </citation>
    <scope>NUCLEOTIDE SEQUENCE</scope>
    <source>
        <strain evidence="1">DSM 110680</strain>
    </source>
</reference>
<dbReference type="EMBL" id="CP121196">
    <property type="protein sequence ID" value="XBH18392.1"/>
    <property type="molecule type" value="Genomic_DNA"/>
</dbReference>
<dbReference type="InterPro" id="IPR029044">
    <property type="entry name" value="Nucleotide-diphossugar_trans"/>
</dbReference>
<evidence type="ECO:0000313" key="1">
    <source>
        <dbReference type="EMBL" id="XBH18392.1"/>
    </source>
</evidence>
<dbReference type="RefSeq" id="WP_348263617.1">
    <property type="nucleotide sequence ID" value="NZ_CP121196.1"/>
</dbReference>
<gene>
    <name evidence="1" type="ORF">P8935_03435</name>
</gene>